<dbReference type="EMBL" id="JBHTAX010000004">
    <property type="protein sequence ID" value="MFC7192158.1"/>
    <property type="molecule type" value="Genomic_DNA"/>
</dbReference>
<comment type="caution">
    <text evidence="2">The sequence shown here is derived from an EMBL/GenBank/DDBJ whole genome shotgun (WGS) entry which is preliminary data.</text>
</comment>
<protein>
    <submittedName>
        <fullName evidence="2">Uncharacterized protein</fullName>
    </submittedName>
</protein>
<keyword evidence="1" id="KW-0472">Membrane</keyword>
<evidence type="ECO:0000256" key="1">
    <source>
        <dbReference type="SAM" id="Phobius"/>
    </source>
</evidence>
<feature type="transmembrane region" description="Helical" evidence="1">
    <location>
        <begin position="7"/>
        <end position="32"/>
    </location>
</feature>
<name>A0ABD5YWL8_9EURY</name>
<dbReference type="AlphaFoldDB" id="A0ABD5YWL8"/>
<proteinExistence type="predicted"/>
<keyword evidence="3" id="KW-1185">Reference proteome</keyword>
<dbReference type="RefSeq" id="WP_248909971.1">
    <property type="nucleotide sequence ID" value="NZ_CP109980.1"/>
</dbReference>
<sequence length="95" mass="10420">MSNGQQSYAIATVGFGCILLGGATELVVIYLFVPDFVLTGTEFLYLQASENVLTASGLGFLFYAITRHTTDSSKRPYASSTDEEDVWMAEDLYDD</sequence>
<gene>
    <name evidence="2" type="ORF">ACFQL7_21655</name>
</gene>
<dbReference type="GeneID" id="76201832"/>
<keyword evidence="1" id="KW-0812">Transmembrane</keyword>
<accession>A0ABD5YWL8</accession>
<reference evidence="2 3" key="1">
    <citation type="journal article" date="2019" name="Int. J. Syst. Evol. Microbiol.">
        <title>The Global Catalogue of Microorganisms (GCM) 10K type strain sequencing project: providing services to taxonomists for standard genome sequencing and annotation.</title>
        <authorList>
            <consortium name="The Broad Institute Genomics Platform"/>
            <consortium name="The Broad Institute Genome Sequencing Center for Infectious Disease"/>
            <person name="Wu L."/>
            <person name="Ma J."/>
        </authorList>
    </citation>
    <scope>NUCLEOTIDE SEQUENCE [LARGE SCALE GENOMIC DNA]</scope>
    <source>
        <strain evidence="2 3">RDMS1</strain>
    </source>
</reference>
<dbReference type="Proteomes" id="UP001596417">
    <property type="component" value="Unassembled WGS sequence"/>
</dbReference>
<evidence type="ECO:0000313" key="3">
    <source>
        <dbReference type="Proteomes" id="UP001596417"/>
    </source>
</evidence>
<feature type="transmembrane region" description="Helical" evidence="1">
    <location>
        <begin position="44"/>
        <end position="65"/>
    </location>
</feature>
<keyword evidence="1" id="KW-1133">Transmembrane helix</keyword>
<organism evidence="2 3">
    <name type="scientific">Halocatena marina</name>
    <dbReference type="NCBI Taxonomy" id="2934937"/>
    <lineage>
        <taxon>Archaea</taxon>
        <taxon>Methanobacteriati</taxon>
        <taxon>Methanobacteriota</taxon>
        <taxon>Stenosarchaea group</taxon>
        <taxon>Halobacteria</taxon>
        <taxon>Halobacteriales</taxon>
        <taxon>Natronomonadaceae</taxon>
        <taxon>Halocatena</taxon>
    </lineage>
</organism>
<evidence type="ECO:0000313" key="2">
    <source>
        <dbReference type="EMBL" id="MFC7192158.1"/>
    </source>
</evidence>